<keyword evidence="1" id="KW-1133">Transmembrane helix</keyword>
<evidence type="ECO:0000313" key="2">
    <source>
        <dbReference type="EMBL" id="TBU99200.1"/>
    </source>
</evidence>
<keyword evidence="3" id="KW-1185">Reference proteome</keyword>
<feature type="transmembrane region" description="Helical" evidence="1">
    <location>
        <begin position="346"/>
        <end position="367"/>
    </location>
</feature>
<keyword evidence="1" id="KW-0812">Transmembrane</keyword>
<accession>A0A4Q9REX7</accession>
<feature type="transmembrane region" description="Helical" evidence="1">
    <location>
        <begin position="21"/>
        <end position="43"/>
    </location>
</feature>
<feature type="transmembrane region" description="Helical" evidence="1">
    <location>
        <begin position="198"/>
        <end position="230"/>
    </location>
</feature>
<dbReference type="EMBL" id="QJUP01000002">
    <property type="protein sequence ID" value="TBU99200.1"/>
    <property type="molecule type" value="Genomic_DNA"/>
</dbReference>
<dbReference type="OrthoDB" id="6307929at2"/>
<keyword evidence="1" id="KW-0472">Membrane</keyword>
<name>A0A4Q9REX7_9GAMM</name>
<evidence type="ECO:0000256" key="1">
    <source>
        <dbReference type="SAM" id="Phobius"/>
    </source>
</evidence>
<organism evidence="2 3">
    <name type="scientific">Stutzerimonas kirkiae</name>
    <dbReference type="NCBI Taxonomy" id="2211392"/>
    <lineage>
        <taxon>Bacteria</taxon>
        <taxon>Pseudomonadati</taxon>
        <taxon>Pseudomonadota</taxon>
        <taxon>Gammaproteobacteria</taxon>
        <taxon>Pseudomonadales</taxon>
        <taxon>Pseudomonadaceae</taxon>
        <taxon>Stutzerimonas</taxon>
    </lineage>
</organism>
<reference evidence="2 3" key="1">
    <citation type="submission" date="2018-06" db="EMBL/GenBank/DDBJ databases">
        <title>Three novel Pseudomonas species isolated from symptomatic oak.</title>
        <authorList>
            <person name="Bueno-Gonzalez V."/>
            <person name="Brady C."/>
        </authorList>
    </citation>
    <scope>NUCLEOTIDE SEQUENCE [LARGE SCALE GENOMIC DNA]</scope>
    <source>
        <strain evidence="2 3">P17C</strain>
    </source>
</reference>
<protein>
    <submittedName>
        <fullName evidence="2">Iron-regulated protein</fullName>
    </submittedName>
</protein>
<feature type="transmembrane region" description="Helical" evidence="1">
    <location>
        <begin position="153"/>
        <end position="177"/>
    </location>
</feature>
<dbReference type="Proteomes" id="UP000292639">
    <property type="component" value="Unassembled WGS sequence"/>
</dbReference>
<sequence length="374" mass="41637">MHIQEKKTHSRWYRANLWIHRWISLFVALPFAILCMTGVVLIFHEEIEHLTGSAPQAAQSGAQAPRPLMASIFAAERAYPGERVQSATLDAEHFPGLVLLGLLKDGEGFQQARWVYADIAQATLVEQPAFDETLMGFLLELHAQWFLGTVGELIGALIALLVLLSLVSGVVVYAPYIRKFLFGIIRSGKGRRLLQLDLHNLIGSVVLGWVFVVTLTGVLLGFGTVAIGVWQLTELDALRQQYRQEIPSPGLTAPDLDRVYAAAAEAARGWNPTTVLFPGSEYSTPMHYLVLLQGGHGFDEKMLQLALVDSHSFEVTRLMQLPVYLKAILLSQPLHFGDYGGMPLKILWASCTLLTLFITLNGAWLWWAKRRKIN</sequence>
<gene>
    <name evidence="2" type="ORF">DNJ96_02510</name>
</gene>
<evidence type="ECO:0000313" key="3">
    <source>
        <dbReference type="Proteomes" id="UP000292639"/>
    </source>
</evidence>
<dbReference type="Pfam" id="PF03929">
    <property type="entry name" value="PepSY_TM"/>
    <property type="match status" value="1"/>
</dbReference>
<dbReference type="AlphaFoldDB" id="A0A4Q9REX7"/>
<comment type="caution">
    <text evidence="2">The sequence shown here is derived from an EMBL/GenBank/DDBJ whole genome shotgun (WGS) entry which is preliminary data.</text>
</comment>
<proteinExistence type="predicted"/>
<dbReference type="InterPro" id="IPR005625">
    <property type="entry name" value="PepSY-ass_TM"/>
</dbReference>
<dbReference type="PANTHER" id="PTHR34219">
    <property type="entry name" value="IRON-REGULATED INNER MEMBRANE PROTEIN-RELATED"/>
    <property type="match status" value="1"/>
</dbReference>
<dbReference type="PANTHER" id="PTHR34219:SF3">
    <property type="entry name" value="BLL7967 PROTEIN"/>
    <property type="match status" value="1"/>
</dbReference>